<dbReference type="EMBL" id="LSBJ02000001">
    <property type="protein sequence ID" value="OWT43586.1"/>
    <property type="molecule type" value="Genomic_DNA"/>
</dbReference>
<comment type="caution">
    <text evidence="1">The sequence shown here is derived from an EMBL/GenBank/DDBJ whole genome shotgun (WGS) entry which is preliminary data.</text>
</comment>
<dbReference type="GeneID" id="33937382"/>
<proteinExistence type="predicted"/>
<keyword evidence="2" id="KW-1185">Reference proteome</keyword>
<dbReference type="RefSeq" id="XP_022285995.1">
    <property type="nucleotide sequence ID" value="XM_022430261.1"/>
</dbReference>
<dbReference type="AlphaFoldDB" id="A0A219AS38"/>
<dbReference type="Proteomes" id="UP000078397">
    <property type="component" value="Unassembled WGS sequence"/>
</dbReference>
<accession>A0A219AS38</accession>
<sequence>MAIVMQQLAQTGSYPSSYQHGCSGGSCRQYQGRLKAWMSARKDQTRPDQTPLDDEPSFALSTFSRLRNHTVVVTKSYQLWYLDICYGGIHWPKTSFARLSLACNFRFAISSLRQSFVACGGMRTHVGLSFLKKLDSCSYHASVCRTTTTLSILVTLVTPGGFC</sequence>
<organism evidence="1 2">
    <name type="scientific">Pochonia chlamydosporia 170</name>
    <dbReference type="NCBI Taxonomy" id="1380566"/>
    <lineage>
        <taxon>Eukaryota</taxon>
        <taxon>Fungi</taxon>
        <taxon>Dikarya</taxon>
        <taxon>Ascomycota</taxon>
        <taxon>Pezizomycotina</taxon>
        <taxon>Sordariomycetes</taxon>
        <taxon>Hypocreomycetidae</taxon>
        <taxon>Hypocreales</taxon>
        <taxon>Clavicipitaceae</taxon>
        <taxon>Pochonia</taxon>
    </lineage>
</organism>
<evidence type="ECO:0000313" key="1">
    <source>
        <dbReference type="EMBL" id="OWT43586.1"/>
    </source>
</evidence>
<gene>
    <name evidence="1" type="ORF">VFPPC_18687</name>
</gene>
<dbReference type="KEGG" id="pchm:VFPPC_18687"/>
<protein>
    <submittedName>
        <fullName evidence="1">Uncharacterized protein</fullName>
    </submittedName>
</protein>
<reference evidence="1 2" key="1">
    <citation type="journal article" date="2016" name="PLoS Pathog.">
        <title>Biosynthesis of antibiotic leucinostatins in bio-control fungus Purpureocillium lilacinum and their inhibition on phytophthora revealed by genome mining.</title>
        <authorList>
            <person name="Wang G."/>
            <person name="Liu Z."/>
            <person name="Lin R."/>
            <person name="Li E."/>
            <person name="Mao Z."/>
            <person name="Ling J."/>
            <person name="Yang Y."/>
            <person name="Yin W.B."/>
            <person name="Xie B."/>
        </authorList>
    </citation>
    <scope>NUCLEOTIDE SEQUENCE [LARGE SCALE GENOMIC DNA]</scope>
    <source>
        <strain evidence="1">170</strain>
    </source>
</reference>
<name>A0A219AS38_METCM</name>
<evidence type="ECO:0000313" key="2">
    <source>
        <dbReference type="Proteomes" id="UP000078397"/>
    </source>
</evidence>